<gene>
    <name evidence="1" type="ORF">ARMGADRAFT_782717</name>
</gene>
<reference evidence="2" key="1">
    <citation type="journal article" date="2017" name="Nat. Ecol. Evol.">
        <title>Genome expansion and lineage-specific genetic innovations in the forest pathogenic fungi Armillaria.</title>
        <authorList>
            <person name="Sipos G."/>
            <person name="Prasanna A.N."/>
            <person name="Walter M.C."/>
            <person name="O'Connor E."/>
            <person name="Balint B."/>
            <person name="Krizsan K."/>
            <person name="Kiss B."/>
            <person name="Hess J."/>
            <person name="Varga T."/>
            <person name="Slot J."/>
            <person name="Riley R."/>
            <person name="Boka B."/>
            <person name="Rigling D."/>
            <person name="Barry K."/>
            <person name="Lee J."/>
            <person name="Mihaltcheva S."/>
            <person name="LaButti K."/>
            <person name="Lipzen A."/>
            <person name="Waldron R."/>
            <person name="Moloney N.M."/>
            <person name="Sperisen C."/>
            <person name="Kredics L."/>
            <person name="Vagvoelgyi C."/>
            <person name="Patrignani A."/>
            <person name="Fitzpatrick D."/>
            <person name="Nagy I."/>
            <person name="Doyle S."/>
            <person name="Anderson J.B."/>
            <person name="Grigoriev I.V."/>
            <person name="Gueldener U."/>
            <person name="Muensterkoetter M."/>
            <person name="Nagy L.G."/>
        </authorList>
    </citation>
    <scope>NUCLEOTIDE SEQUENCE [LARGE SCALE GENOMIC DNA]</scope>
    <source>
        <strain evidence="2">Ar21-2</strain>
    </source>
</reference>
<keyword evidence="2" id="KW-1185">Reference proteome</keyword>
<evidence type="ECO:0000313" key="2">
    <source>
        <dbReference type="Proteomes" id="UP000217790"/>
    </source>
</evidence>
<organism evidence="1 2">
    <name type="scientific">Armillaria gallica</name>
    <name type="common">Bulbous honey fungus</name>
    <name type="synonym">Armillaria bulbosa</name>
    <dbReference type="NCBI Taxonomy" id="47427"/>
    <lineage>
        <taxon>Eukaryota</taxon>
        <taxon>Fungi</taxon>
        <taxon>Dikarya</taxon>
        <taxon>Basidiomycota</taxon>
        <taxon>Agaricomycotina</taxon>
        <taxon>Agaricomycetes</taxon>
        <taxon>Agaricomycetidae</taxon>
        <taxon>Agaricales</taxon>
        <taxon>Marasmiineae</taxon>
        <taxon>Physalacriaceae</taxon>
        <taxon>Armillaria</taxon>
    </lineage>
</organism>
<evidence type="ECO:0000313" key="1">
    <source>
        <dbReference type="EMBL" id="PBK81372.1"/>
    </source>
</evidence>
<dbReference type="Proteomes" id="UP000217790">
    <property type="component" value="Unassembled WGS sequence"/>
</dbReference>
<dbReference type="EMBL" id="KZ293731">
    <property type="protein sequence ID" value="PBK81372.1"/>
    <property type="molecule type" value="Genomic_DNA"/>
</dbReference>
<proteinExistence type="predicted"/>
<sequence>MAVAICPLYRLLPVIYSQCLCAIFTRFRLCSCHDKCSTCDTPFWTSEIQVTYCRGGIAVTGRREQAGNDNEIQCNVPRSRVLRCTSFYSGSGLCWRSAHWHILL</sequence>
<name>A0A2H3CQ87_ARMGA</name>
<dbReference type="InParanoid" id="A0A2H3CQ87"/>
<dbReference type="AlphaFoldDB" id="A0A2H3CQ87"/>
<protein>
    <submittedName>
        <fullName evidence="1">Uncharacterized protein</fullName>
    </submittedName>
</protein>
<accession>A0A2H3CQ87</accession>